<keyword evidence="6" id="KW-0732">Signal</keyword>
<keyword evidence="9" id="KW-1185">Reference proteome</keyword>
<dbReference type="PANTHER" id="PTHR30329">
    <property type="entry name" value="STATOR ELEMENT OF FLAGELLAR MOTOR COMPLEX"/>
    <property type="match status" value="1"/>
</dbReference>
<dbReference type="RefSeq" id="WP_015330035.1">
    <property type="nucleotide sequence ID" value="NC_020054.1"/>
</dbReference>
<dbReference type="eggNOG" id="COG2885">
    <property type="taxonomic scope" value="Bacteria"/>
</dbReference>
<evidence type="ECO:0000313" key="8">
    <source>
        <dbReference type="EMBL" id="CCG98935.1"/>
    </source>
</evidence>
<sequence length="371" mass="40645">MKQRLLLLLALFTTLRATAQQPNLASTYQIAGRCHDYYTALGLKASISAVVDGKRQRLGECNDAGKFEPKTGTFSVSIPTRTTELILEMPGYRTVTLKVNFADDRPTDSPFALYYLGDMTPVDSLPKPEDLQHKHGQFLNCQIILPDSLHTDLLTYKLTNLETGKSNWVGTSARRHEGIIRLPVSAEPGEYMATLTDKEGRLLSVETVLVKPGITFKTVRAQKPADLAQEPLQRTQPADLDSAASSLPTTGNVPRPSITAPSRTTLYFDQSRYTLRTQVLPTLDSLADVLISSPLQATLTGYTDNVGALTPNITLSEYRTRTVATYLAGRGVPISRLTTQWKGPDSTATPDATEAVKAGSRRVEVRVAPRQ</sequence>
<dbReference type="SUPFAM" id="SSF103088">
    <property type="entry name" value="OmpA-like"/>
    <property type="match status" value="1"/>
</dbReference>
<evidence type="ECO:0000256" key="1">
    <source>
        <dbReference type="ARBA" id="ARBA00004442"/>
    </source>
</evidence>
<dbReference type="Gene3D" id="3.30.1330.60">
    <property type="entry name" value="OmpA-like domain"/>
    <property type="match status" value="1"/>
</dbReference>
<dbReference type="KEGG" id="fae:FAES_0924"/>
<dbReference type="Proteomes" id="UP000011058">
    <property type="component" value="Chromosome"/>
</dbReference>
<evidence type="ECO:0000259" key="7">
    <source>
        <dbReference type="PROSITE" id="PS51123"/>
    </source>
</evidence>
<dbReference type="HOGENOM" id="CLU_745455_0_0_10"/>
<organism evidence="8 9">
    <name type="scientific">Fibrella aestuarina BUZ 2</name>
    <dbReference type="NCBI Taxonomy" id="1166018"/>
    <lineage>
        <taxon>Bacteria</taxon>
        <taxon>Pseudomonadati</taxon>
        <taxon>Bacteroidota</taxon>
        <taxon>Cytophagia</taxon>
        <taxon>Cytophagales</taxon>
        <taxon>Spirosomataceae</taxon>
        <taxon>Fibrella</taxon>
    </lineage>
</organism>
<evidence type="ECO:0000313" key="9">
    <source>
        <dbReference type="Proteomes" id="UP000011058"/>
    </source>
</evidence>
<accession>I0K482</accession>
<comment type="subcellular location">
    <subcellularLocation>
        <location evidence="1">Cell outer membrane</location>
    </subcellularLocation>
</comment>
<keyword evidence="2 4" id="KW-0472">Membrane</keyword>
<keyword evidence="3" id="KW-0998">Cell outer membrane</keyword>
<evidence type="ECO:0000256" key="2">
    <source>
        <dbReference type="ARBA" id="ARBA00023136"/>
    </source>
</evidence>
<dbReference type="InterPro" id="IPR006664">
    <property type="entry name" value="OMP_bac"/>
</dbReference>
<dbReference type="Pfam" id="PF00691">
    <property type="entry name" value="OmpA"/>
    <property type="match status" value="1"/>
</dbReference>
<protein>
    <submittedName>
        <fullName evidence="8">OmpA/MotB domain protein</fullName>
    </submittedName>
</protein>
<dbReference type="OrthoDB" id="977390at2"/>
<evidence type="ECO:0000256" key="5">
    <source>
        <dbReference type="SAM" id="MobiDB-lite"/>
    </source>
</evidence>
<dbReference type="GO" id="GO:0009279">
    <property type="term" value="C:cell outer membrane"/>
    <property type="evidence" value="ECO:0007669"/>
    <property type="project" value="UniProtKB-SubCell"/>
</dbReference>
<evidence type="ECO:0000256" key="4">
    <source>
        <dbReference type="PROSITE-ProRule" id="PRU00473"/>
    </source>
</evidence>
<feature type="compositionally biased region" description="Polar residues" evidence="5">
    <location>
        <begin position="341"/>
        <end position="350"/>
    </location>
</feature>
<dbReference type="EMBL" id="HE796683">
    <property type="protein sequence ID" value="CCG98935.1"/>
    <property type="molecule type" value="Genomic_DNA"/>
</dbReference>
<proteinExistence type="predicted"/>
<evidence type="ECO:0000256" key="6">
    <source>
        <dbReference type="SAM" id="SignalP"/>
    </source>
</evidence>
<dbReference type="CDD" id="cd07185">
    <property type="entry name" value="OmpA_C-like"/>
    <property type="match status" value="1"/>
</dbReference>
<dbReference type="AlphaFoldDB" id="I0K482"/>
<gene>
    <name evidence="8" type="ORF">FAES_0924</name>
</gene>
<dbReference type="InterPro" id="IPR050330">
    <property type="entry name" value="Bact_OuterMem_StrucFunc"/>
</dbReference>
<dbReference type="PANTHER" id="PTHR30329:SF21">
    <property type="entry name" value="LIPOPROTEIN YIAD-RELATED"/>
    <property type="match status" value="1"/>
</dbReference>
<dbReference type="STRING" id="1166018.FAES_0924"/>
<dbReference type="InterPro" id="IPR006665">
    <property type="entry name" value="OmpA-like"/>
</dbReference>
<dbReference type="InterPro" id="IPR036737">
    <property type="entry name" value="OmpA-like_sf"/>
</dbReference>
<feature type="compositionally biased region" description="Basic and acidic residues" evidence="5">
    <location>
        <begin position="361"/>
        <end position="371"/>
    </location>
</feature>
<evidence type="ECO:0000256" key="3">
    <source>
        <dbReference type="ARBA" id="ARBA00023237"/>
    </source>
</evidence>
<dbReference type="PROSITE" id="PS51123">
    <property type="entry name" value="OMPA_2"/>
    <property type="match status" value="1"/>
</dbReference>
<feature type="domain" description="OmpA-like" evidence="7">
    <location>
        <begin position="255"/>
        <end position="371"/>
    </location>
</feature>
<feature type="compositionally biased region" description="Polar residues" evidence="5">
    <location>
        <begin position="243"/>
        <end position="252"/>
    </location>
</feature>
<dbReference type="PRINTS" id="PR01021">
    <property type="entry name" value="OMPADOMAIN"/>
</dbReference>
<feature type="region of interest" description="Disordered" evidence="5">
    <location>
        <begin position="341"/>
        <end position="371"/>
    </location>
</feature>
<feature type="chain" id="PRO_5003629856" evidence="6">
    <location>
        <begin position="20"/>
        <end position="371"/>
    </location>
</feature>
<name>I0K482_9BACT</name>
<feature type="signal peptide" evidence="6">
    <location>
        <begin position="1"/>
        <end position="19"/>
    </location>
</feature>
<reference evidence="8 9" key="1">
    <citation type="journal article" date="2012" name="J. Bacteriol.">
        <title>Genome Sequence of Fibrella aestuarina BUZ 2T, a Filamentous Marine Bacterium.</title>
        <authorList>
            <person name="Filippini M."/>
            <person name="Qi W."/>
            <person name="Blom J."/>
            <person name="Goesmann A."/>
            <person name="Smits T.H."/>
            <person name="Bagheri H.C."/>
        </authorList>
    </citation>
    <scope>NUCLEOTIDE SEQUENCE [LARGE SCALE GENOMIC DNA]</scope>
    <source>
        <strain evidence="9">BUZ 2T</strain>
    </source>
</reference>
<feature type="region of interest" description="Disordered" evidence="5">
    <location>
        <begin position="225"/>
        <end position="258"/>
    </location>
</feature>